<evidence type="ECO:0008006" key="3">
    <source>
        <dbReference type="Google" id="ProtNLM"/>
    </source>
</evidence>
<comment type="caution">
    <text evidence="1">The sequence shown here is derived from an EMBL/GenBank/DDBJ whole genome shotgun (WGS) entry which is preliminary data.</text>
</comment>
<reference evidence="1 2" key="1">
    <citation type="submission" date="2019-03" db="EMBL/GenBank/DDBJ databases">
        <title>Genomic Encyclopedia of Type Strains, Phase IV (KMG-IV): sequencing the most valuable type-strain genomes for metagenomic binning, comparative biology and taxonomic classification.</title>
        <authorList>
            <person name="Goeker M."/>
        </authorList>
    </citation>
    <scope>NUCLEOTIDE SEQUENCE [LARGE SCALE GENOMIC DNA]</scope>
    <source>
        <strain evidence="1 2">DSM 28287</strain>
    </source>
</reference>
<sequence length="117" mass="12832">MKNLIITIGIVVFIVTITGMQFTCNQMLHTKQEMKFAADEAAATAALCLDEEAFGDGNLYFNKEKAGAQAKAMAGLNMPKGKCKVDIEFFAGERPAVKVIIKRGRLTAVSKYEYVAY</sequence>
<proteinExistence type="predicted"/>
<evidence type="ECO:0000313" key="2">
    <source>
        <dbReference type="Proteomes" id="UP000295500"/>
    </source>
</evidence>
<keyword evidence="2" id="KW-1185">Reference proteome</keyword>
<protein>
    <recommendedName>
        <fullName evidence="3">Flp pilus-assembly TadE/G-like protein</fullName>
    </recommendedName>
</protein>
<dbReference type="EMBL" id="SNXO01000003">
    <property type="protein sequence ID" value="TDP59639.1"/>
    <property type="molecule type" value="Genomic_DNA"/>
</dbReference>
<gene>
    <name evidence="1" type="ORF">EV211_10360</name>
</gene>
<dbReference type="OrthoDB" id="2937855at2"/>
<evidence type="ECO:0000313" key="1">
    <source>
        <dbReference type="EMBL" id="TDP59639.1"/>
    </source>
</evidence>
<dbReference type="Proteomes" id="UP000295500">
    <property type="component" value="Unassembled WGS sequence"/>
</dbReference>
<name>A0A4R6QDX6_9FIRM</name>
<accession>A0A4R6QDX6</accession>
<dbReference type="RefSeq" id="WP_133527631.1">
    <property type="nucleotide sequence ID" value="NZ_CALCQM010000081.1"/>
</dbReference>
<organism evidence="1 2">
    <name type="scientific">Aminicella lysinilytica</name>
    <dbReference type="NCBI Taxonomy" id="433323"/>
    <lineage>
        <taxon>Bacteria</taxon>
        <taxon>Bacillati</taxon>
        <taxon>Bacillota</taxon>
        <taxon>Clostridia</taxon>
        <taxon>Peptostreptococcales</taxon>
        <taxon>Anaerovoracaceae</taxon>
        <taxon>Aminicella</taxon>
    </lineage>
</organism>
<dbReference type="AlphaFoldDB" id="A0A4R6QDX6"/>